<evidence type="ECO:0000256" key="2">
    <source>
        <dbReference type="ARBA" id="ARBA00022692"/>
    </source>
</evidence>
<accession>A0A8C5Q9Y1</accession>
<organism evidence="7 8">
    <name type="scientific">Leptobrachium leishanense</name>
    <name type="common">Leishan spiny toad</name>
    <dbReference type="NCBI Taxonomy" id="445787"/>
    <lineage>
        <taxon>Eukaryota</taxon>
        <taxon>Metazoa</taxon>
        <taxon>Chordata</taxon>
        <taxon>Craniata</taxon>
        <taxon>Vertebrata</taxon>
        <taxon>Euteleostomi</taxon>
        <taxon>Amphibia</taxon>
        <taxon>Batrachia</taxon>
        <taxon>Anura</taxon>
        <taxon>Pelobatoidea</taxon>
        <taxon>Megophryidae</taxon>
        <taxon>Leptobrachium</taxon>
    </lineage>
</organism>
<feature type="region of interest" description="Disordered" evidence="6">
    <location>
        <begin position="48"/>
        <end position="78"/>
    </location>
</feature>
<keyword evidence="2 5" id="KW-0812">Transmembrane</keyword>
<dbReference type="Pfam" id="PF01027">
    <property type="entry name" value="Bax1-I"/>
    <property type="match status" value="1"/>
</dbReference>
<evidence type="ECO:0000256" key="1">
    <source>
        <dbReference type="ARBA" id="ARBA00004141"/>
    </source>
</evidence>
<reference evidence="7" key="2">
    <citation type="submission" date="2025-09" db="UniProtKB">
        <authorList>
            <consortium name="Ensembl"/>
        </authorList>
    </citation>
    <scope>IDENTIFICATION</scope>
</reference>
<evidence type="ECO:0000313" key="7">
    <source>
        <dbReference type="Ensembl" id="ENSLLEP00000034376.1"/>
    </source>
</evidence>
<feature type="transmembrane region" description="Helical" evidence="5">
    <location>
        <begin position="310"/>
        <end position="334"/>
    </location>
</feature>
<name>A0A8C5Q9Y1_9ANUR</name>
<dbReference type="GeneTree" id="ENSGT01050000244890"/>
<evidence type="ECO:0000256" key="4">
    <source>
        <dbReference type="ARBA" id="ARBA00023136"/>
    </source>
</evidence>
<evidence type="ECO:0000256" key="6">
    <source>
        <dbReference type="SAM" id="MobiDB-lite"/>
    </source>
</evidence>
<evidence type="ECO:0008006" key="9">
    <source>
        <dbReference type="Google" id="ProtNLM"/>
    </source>
</evidence>
<keyword evidence="4 5" id="KW-0472">Membrane</keyword>
<feature type="transmembrane region" description="Helical" evidence="5">
    <location>
        <begin position="250"/>
        <end position="269"/>
    </location>
</feature>
<dbReference type="Ensembl" id="ENSLLET00000035685.1">
    <property type="protein sequence ID" value="ENSLLEP00000034376.1"/>
    <property type="gene ID" value="ENSLLEG00000021736.1"/>
</dbReference>
<proteinExistence type="inferred from homology"/>
<feature type="transmembrane region" description="Helical" evidence="5">
    <location>
        <begin position="163"/>
        <end position="181"/>
    </location>
</feature>
<protein>
    <recommendedName>
        <fullName evidence="9">Protein lifeguard 1</fullName>
    </recommendedName>
</protein>
<reference evidence="7" key="1">
    <citation type="submission" date="2025-08" db="UniProtKB">
        <authorList>
            <consortium name="Ensembl"/>
        </authorList>
    </citation>
    <scope>IDENTIFICATION</scope>
</reference>
<comment type="similarity">
    <text evidence="5">Belongs to the BI1 family.</text>
</comment>
<dbReference type="AlphaFoldDB" id="A0A8C5Q9Y1"/>
<dbReference type="InterPro" id="IPR006214">
    <property type="entry name" value="Bax_inhibitor_1-related"/>
</dbReference>
<keyword evidence="3 5" id="KW-1133">Transmembrane helix</keyword>
<dbReference type="PANTHER" id="PTHR23291">
    <property type="entry name" value="BAX INHIBITOR-RELATED"/>
    <property type="match status" value="1"/>
</dbReference>
<dbReference type="GO" id="GO:0016020">
    <property type="term" value="C:membrane"/>
    <property type="evidence" value="ECO:0007669"/>
    <property type="project" value="UniProtKB-SubCell"/>
</dbReference>
<comment type="subcellular location">
    <subcellularLocation>
        <location evidence="1">Membrane</location>
        <topology evidence="1">Multi-pass membrane protein</topology>
    </subcellularLocation>
</comment>
<sequence>MSKQGDGYSDNPPSSQPIYSYSVQNPAYPAYPPSNIYHQGAYGSPGAYGSSPAPAYMPPPPMYSEQNPNVTPPEVWSRNPPGDYPQEALFDIDNGPKQDVEESPPEYTIEIGNSSAFSEAAIRKAFIRKVYITLGIQLVITVGIICMFIFWKTLKEWVQDHIYFAYGLLAALIILTVVLACCDNVRRKVPYNFIFLGIFTIVEGCVLGSISALYDAEEVMWAAGATVLVTIGLTLFALQTKWDFTIMSGGLCVVLMVLLSFGILAAILRSYWLNIVYASLGTLVFGMYLVVDTQLIVGGKHRYSISPEDYIFAALNIYLDIVNLFVLLLSLFGACR</sequence>
<feature type="transmembrane region" description="Helical" evidence="5">
    <location>
        <begin position="275"/>
        <end position="298"/>
    </location>
</feature>
<keyword evidence="8" id="KW-1185">Reference proteome</keyword>
<dbReference type="PANTHER" id="PTHR23291:SF47">
    <property type="entry name" value="TRANSMEMBRANE BAX INHIBITOR MOTIF CONTAINING 7"/>
    <property type="match status" value="1"/>
</dbReference>
<feature type="transmembrane region" description="Helical" evidence="5">
    <location>
        <begin position="220"/>
        <end position="238"/>
    </location>
</feature>
<feature type="region of interest" description="Disordered" evidence="6">
    <location>
        <begin position="1"/>
        <end position="24"/>
    </location>
</feature>
<evidence type="ECO:0000256" key="5">
    <source>
        <dbReference type="RuleBase" id="RU004379"/>
    </source>
</evidence>
<evidence type="ECO:0000313" key="8">
    <source>
        <dbReference type="Proteomes" id="UP000694569"/>
    </source>
</evidence>
<dbReference type="OrthoDB" id="7933078at2759"/>
<dbReference type="Proteomes" id="UP000694569">
    <property type="component" value="Unplaced"/>
</dbReference>
<feature type="transmembrane region" description="Helical" evidence="5">
    <location>
        <begin position="130"/>
        <end position="151"/>
    </location>
</feature>
<feature type="transmembrane region" description="Helical" evidence="5">
    <location>
        <begin position="193"/>
        <end position="214"/>
    </location>
</feature>
<evidence type="ECO:0000256" key="3">
    <source>
        <dbReference type="ARBA" id="ARBA00022989"/>
    </source>
</evidence>
<dbReference type="CDD" id="cd10428">
    <property type="entry name" value="LFG_like"/>
    <property type="match status" value="1"/>
</dbReference>
<feature type="compositionally biased region" description="Polar residues" evidence="6">
    <location>
        <begin position="11"/>
        <end position="24"/>
    </location>
</feature>